<name>A0A2M6W4N8_9BACT</name>
<dbReference type="Gene3D" id="3.40.50.150">
    <property type="entry name" value="Vaccinia Virus protein VP39"/>
    <property type="match status" value="1"/>
</dbReference>
<evidence type="ECO:0008006" key="3">
    <source>
        <dbReference type="Google" id="ProtNLM"/>
    </source>
</evidence>
<reference evidence="2" key="1">
    <citation type="submission" date="2017-09" db="EMBL/GenBank/DDBJ databases">
        <title>Depth-based differentiation of microbial function through sediment-hosted aquifers and enrichment of novel symbionts in the deep terrestrial subsurface.</title>
        <authorList>
            <person name="Probst A.J."/>
            <person name="Ladd B."/>
            <person name="Jarett J.K."/>
            <person name="Geller-Mcgrath D.E."/>
            <person name="Sieber C.M.K."/>
            <person name="Emerson J.B."/>
            <person name="Anantharaman K."/>
            <person name="Thomas B.C."/>
            <person name="Malmstrom R."/>
            <person name="Stieglmeier M."/>
            <person name="Klingl A."/>
            <person name="Woyke T."/>
            <person name="Ryan C.M."/>
            <person name="Banfield J.F."/>
        </authorList>
    </citation>
    <scope>NUCLEOTIDE SEQUENCE [LARGE SCALE GENOMIC DNA]</scope>
</reference>
<accession>A0A2M6W4N8</accession>
<gene>
    <name evidence="1" type="ORF">COU31_01240</name>
</gene>
<dbReference type="EMBL" id="PFBX01000008">
    <property type="protein sequence ID" value="PIT87751.1"/>
    <property type="molecule type" value="Genomic_DNA"/>
</dbReference>
<protein>
    <recommendedName>
        <fullName evidence="3">Tellurite resistance methyltransferase TehB-like domain-containing protein</fullName>
    </recommendedName>
</protein>
<dbReference type="SUPFAM" id="SSF53335">
    <property type="entry name" value="S-adenosyl-L-methionine-dependent methyltransferases"/>
    <property type="match status" value="1"/>
</dbReference>
<dbReference type="Proteomes" id="UP000231183">
    <property type="component" value="Unassembled WGS sequence"/>
</dbReference>
<proteinExistence type="predicted"/>
<sequence>MAQSTIWEKEYRQPKLLAPTDKPQKDTLNFFRYLRKKHSVRLEDKPSILDIGSGNGRNANYLAEMGAEVSGIE</sequence>
<evidence type="ECO:0000313" key="2">
    <source>
        <dbReference type="Proteomes" id="UP000231183"/>
    </source>
</evidence>
<organism evidence="1 2">
    <name type="scientific">Candidatus Magasanikbacteria bacterium CG10_big_fil_rev_8_21_14_0_10_40_10</name>
    <dbReference type="NCBI Taxonomy" id="1974648"/>
    <lineage>
        <taxon>Bacteria</taxon>
        <taxon>Candidatus Magasanikiibacteriota</taxon>
    </lineage>
</organism>
<comment type="caution">
    <text evidence="1">The sequence shown here is derived from an EMBL/GenBank/DDBJ whole genome shotgun (WGS) entry which is preliminary data.</text>
</comment>
<dbReference type="AlphaFoldDB" id="A0A2M6W4N8"/>
<dbReference type="InterPro" id="IPR029063">
    <property type="entry name" value="SAM-dependent_MTases_sf"/>
</dbReference>
<evidence type="ECO:0000313" key="1">
    <source>
        <dbReference type="EMBL" id="PIT87751.1"/>
    </source>
</evidence>
<feature type="non-terminal residue" evidence="1">
    <location>
        <position position="73"/>
    </location>
</feature>